<feature type="compositionally biased region" description="Low complexity" evidence="1">
    <location>
        <begin position="19"/>
        <end position="32"/>
    </location>
</feature>
<feature type="compositionally biased region" description="Basic and acidic residues" evidence="1">
    <location>
        <begin position="175"/>
        <end position="186"/>
    </location>
</feature>
<dbReference type="EMBL" id="WSZM01000184">
    <property type="protein sequence ID" value="KAF4038912.1"/>
    <property type="molecule type" value="Genomic_DNA"/>
</dbReference>
<gene>
    <name evidence="2" type="ORF">GN244_ATG08894</name>
</gene>
<dbReference type="Proteomes" id="UP000602510">
    <property type="component" value="Unassembled WGS sequence"/>
</dbReference>
<reference evidence="2" key="1">
    <citation type="submission" date="2020-04" db="EMBL/GenBank/DDBJ databases">
        <title>Hybrid Assembly of Korean Phytophthora infestans isolates.</title>
        <authorList>
            <person name="Prokchorchik M."/>
            <person name="Lee Y."/>
            <person name="Seo J."/>
            <person name="Cho J.-H."/>
            <person name="Park Y.-E."/>
            <person name="Jang D.-C."/>
            <person name="Im J.-S."/>
            <person name="Choi J.-G."/>
            <person name="Park H.-J."/>
            <person name="Lee G.-B."/>
            <person name="Lee Y.-G."/>
            <person name="Hong S.-Y."/>
            <person name="Cho K."/>
            <person name="Sohn K.H."/>
        </authorList>
    </citation>
    <scope>NUCLEOTIDE SEQUENCE</scope>
    <source>
        <strain evidence="2">KR_1_A1</strain>
    </source>
</reference>
<sequence length="186" mass="21324">MPPASHPWTRAARRRAEEAQQQVEQGQGATEVTVTNNNEGGEESEPIREMETAGGLEDDEEDLQTVSRATMDGSTSESMAMKIPSDLVEKRVTTSDRLQHQATDIGLMPRRQQVNRHRLRRVRRGGEECQCDKFKADVEIKDVLDPYWAMTVSGRRHREWGRRCQYSDGSYEEPELPHNDENLHYS</sequence>
<accession>A0A833SRR7</accession>
<dbReference type="AlphaFoldDB" id="A0A833SRR7"/>
<comment type="caution">
    <text evidence="2">The sequence shown here is derived from an EMBL/GenBank/DDBJ whole genome shotgun (WGS) entry which is preliminary data.</text>
</comment>
<name>A0A833SRR7_PHYIN</name>
<evidence type="ECO:0000313" key="3">
    <source>
        <dbReference type="Proteomes" id="UP000602510"/>
    </source>
</evidence>
<evidence type="ECO:0000256" key="1">
    <source>
        <dbReference type="SAM" id="MobiDB-lite"/>
    </source>
</evidence>
<organism evidence="2 3">
    <name type="scientific">Phytophthora infestans</name>
    <name type="common">Potato late blight agent</name>
    <name type="synonym">Botrytis infestans</name>
    <dbReference type="NCBI Taxonomy" id="4787"/>
    <lineage>
        <taxon>Eukaryota</taxon>
        <taxon>Sar</taxon>
        <taxon>Stramenopiles</taxon>
        <taxon>Oomycota</taxon>
        <taxon>Peronosporomycetes</taxon>
        <taxon>Peronosporales</taxon>
        <taxon>Peronosporaceae</taxon>
        <taxon>Phytophthora</taxon>
    </lineage>
</organism>
<evidence type="ECO:0000313" key="2">
    <source>
        <dbReference type="EMBL" id="KAF4038912.1"/>
    </source>
</evidence>
<feature type="region of interest" description="Disordered" evidence="1">
    <location>
        <begin position="167"/>
        <end position="186"/>
    </location>
</feature>
<protein>
    <submittedName>
        <fullName evidence="2">Uncharacterized protein</fullName>
    </submittedName>
</protein>
<keyword evidence="3" id="KW-1185">Reference proteome</keyword>
<proteinExistence type="predicted"/>
<feature type="region of interest" description="Disordered" evidence="1">
    <location>
        <begin position="1"/>
        <end position="61"/>
    </location>
</feature>